<evidence type="ECO:0000256" key="1">
    <source>
        <dbReference type="SAM" id="MobiDB-lite"/>
    </source>
</evidence>
<feature type="compositionally biased region" description="Polar residues" evidence="1">
    <location>
        <begin position="21"/>
        <end position="64"/>
    </location>
</feature>
<dbReference type="OrthoDB" id="2435516at2759"/>
<name>A0A9P5V792_9FUNG</name>
<protein>
    <submittedName>
        <fullName evidence="2">Uncharacterized protein</fullName>
    </submittedName>
</protein>
<proteinExistence type="predicted"/>
<sequence length="153" mass="17082">MDRYSKSSEGIHRGSKVARNTFGSSTSPHLTSSHGTSTANHSTQTGNEHVRFNNTISSNNTAHHNYNKAHRGTNNNNIDLRDVLSMATKDKVVQQQLQNSQFYQRGIHDSLTVANTGKNTKDVEDEEAAVATDEEAEIDRKLDPYLYDNVQYS</sequence>
<reference evidence="2" key="1">
    <citation type="journal article" date="2020" name="Fungal Divers.">
        <title>Resolving the Mortierellaceae phylogeny through synthesis of multi-gene phylogenetics and phylogenomics.</title>
        <authorList>
            <person name="Vandepol N."/>
            <person name="Liber J."/>
            <person name="Desiro A."/>
            <person name="Na H."/>
            <person name="Kennedy M."/>
            <person name="Barry K."/>
            <person name="Grigoriev I.V."/>
            <person name="Miller A.N."/>
            <person name="O'Donnell K."/>
            <person name="Stajich J.E."/>
            <person name="Bonito G."/>
        </authorList>
    </citation>
    <scope>NUCLEOTIDE SEQUENCE</scope>
    <source>
        <strain evidence="2">NRRL 6426</strain>
    </source>
</reference>
<comment type="caution">
    <text evidence="2">The sequence shown here is derived from an EMBL/GenBank/DDBJ whole genome shotgun (WGS) entry which is preliminary data.</text>
</comment>
<evidence type="ECO:0000313" key="3">
    <source>
        <dbReference type="Proteomes" id="UP000748756"/>
    </source>
</evidence>
<dbReference type="EMBL" id="JAAAUQ010001119">
    <property type="protein sequence ID" value="KAF9142602.1"/>
    <property type="molecule type" value="Genomic_DNA"/>
</dbReference>
<dbReference type="AlphaFoldDB" id="A0A9P5V792"/>
<organism evidence="2 3">
    <name type="scientific">Linnemannia schmuckeri</name>
    <dbReference type="NCBI Taxonomy" id="64567"/>
    <lineage>
        <taxon>Eukaryota</taxon>
        <taxon>Fungi</taxon>
        <taxon>Fungi incertae sedis</taxon>
        <taxon>Mucoromycota</taxon>
        <taxon>Mortierellomycotina</taxon>
        <taxon>Mortierellomycetes</taxon>
        <taxon>Mortierellales</taxon>
        <taxon>Mortierellaceae</taxon>
        <taxon>Linnemannia</taxon>
    </lineage>
</organism>
<gene>
    <name evidence="2" type="ORF">BG015_000726</name>
</gene>
<keyword evidence="3" id="KW-1185">Reference proteome</keyword>
<dbReference type="Proteomes" id="UP000748756">
    <property type="component" value="Unassembled WGS sequence"/>
</dbReference>
<evidence type="ECO:0000313" key="2">
    <source>
        <dbReference type="EMBL" id="KAF9142602.1"/>
    </source>
</evidence>
<accession>A0A9P5V792</accession>
<feature type="region of interest" description="Disordered" evidence="1">
    <location>
        <begin position="1"/>
        <end position="77"/>
    </location>
</feature>
<feature type="compositionally biased region" description="Basic and acidic residues" evidence="1">
    <location>
        <begin position="1"/>
        <end position="12"/>
    </location>
</feature>